<dbReference type="AlphaFoldDB" id="A0A023FBI1"/>
<name>A0A023FBI1_AMBCJ</name>
<evidence type="ECO:0000256" key="1">
    <source>
        <dbReference type="SAM" id="SignalP"/>
    </source>
</evidence>
<keyword evidence="1" id="KW-0732">Signal</keyword>
<evidence type="ECO:0000313" key="2">
    <source>
        <dbReference type="EMBL" id="JAC18871.1"/>
    </source>
</evidence>
<organism evidence="2">
    <name type="scientific">Amblyomma cajennense</name>
    <name type="common">Cayenne tick</name>
    <name type="synonym">Acarus cajennensis</name>
    <dbReference type="NCBI Taxonomy" id="34607"/>
    <lineage>
        <taxon>Eukaryota</taxon>
        <taxon>Metazoa</taxon>
        <taxon>Ecdysozoa</taxon>
        <taxon>Arthropoda</taxon>
        <taxon>Chelicerata</taxon>
        <taxon>Arachnida</taxon>
        <taxon>Acari</taxon>
        <taxon>Parasitiformes</taxon>
        <taxon>Ixodida</taxon>
        <taxon>Ixodoidea</taxon>
        <taxon>Ixodidae</taxon>
        <taxon>Amblyomminae</taxon>
        <taxon>Amblyomma</taxon>
    </lineage>
</organism>
<feature type="signal peptide" evidence="1">
    <location>
        <begin position="1"/>
        <end position="24"/>
    </location>
</feature>
<reference evidence="2" key="1">
    <citation type="submission" date="2014-03" db="EMBL/GenBank/DDBJ databases">
        <title>The sialotranscriptome of Amblyomma triste, Amblyomma parvum and Amblyomma cajennense ticks, uncovered by 454-based RNA-seq.</title>
        <authorList>
            <person name="Garcia G.R."/>
            <person name="Gardinassi L.G."/>
            <person name="Ribeiro J.M."/>
            <person name="Anatriello E."/>
            <person name="Ferreira B.R."/>
            <person name="Moreira H.N."/>
            <person name="Mafra C."/>
            <person name="Olegario M.M."/>
            <person name="Szabo P.J."/>
            <person name="Miranda-Santos I.K."/>
            <person name="Maruyama S.R."/>
        </authorList>
    </citation>
    <scope>NUCLEOTIDE SEQUENCE</scope>
    <source>
        <strain evidence="2">Uberlandia</strain>
        <tissue evidence="2">Salivary glands</tissue>
    </source>
</reference>
<accession>A0A023FBI1</accession>
<proteinExistence type="evidence at transcript level"/>
<protein>
    <submittedName>
        <fullName evidence="2">Putative secreted protein</fullName>
    </submittedName>
</protein>
<dbReference type="EMBL" id="GBBK01005611">
    <property type="protein sequence ID" value="JAC18871.1"/>
    <property type="molecule type" value="mRNA"/>
</dbReference>
<sequence length="95" mass="11021">MRLPHFWLTSRPFLFLSLSHGISSMLESLRRIYLGKSSMLQCTKREWILGDEISIDFGSLKAPAKPKQCVFTIQKGEVKAHWVQENCTRMLHVTE</sequence>
<feature type="chain" id="PRO_5001520632" evidence="1">
    <location>
        <begin position="25"/>
        <end position="95"/>
    </location>
</feature>